<dbReference type="CDD" id="cd04301">
    <property type="entry name" value="NAT_SF"/>
    <property type="match status" value="1"/>
</dbReference>
<dbReference type="InterPro" id="IPR053225">
    <property type="entry name" value="Acyl-CoA_N-acyltransferase"/>
</dbReference>
<dbReference type="Pfam" id="PF08445">
    <property type="entry name" value="FR47"/>
    <property type="match status" value="2"/>
</dbReference>
<dbReference type="STRING" id="7168.A0A182MZ91"/>
<dbReference type="Gene3D" id="3.40.630.30">
    <property type="match status" value="4"/>
</dbReference>
<dbReference type="AlphaFoldDB" id="A0A182MZ91"/>
<dbReference type="EnsemblMetazoa" id="ADIR000696-RA">
    <property type="protein sequence ID" value="ADIR000696-PA"/>
    <property type="gene ID" value="ADIR000696"/>
</dbReference>
<dbReference type="InterPro" id="IPR016181">
    <property type="entry name" value="Acyl_CoA_acyltransferase"/>
</dbReference>
<feature type="domain" description="N-acetyltransferase" evidence="1">
    <location>
        <begin position="626"/>
        <end position="754"/>
    </location>
</feature>
<sequence length="754" mass="86057">MPSVLICHSFVVHTMEATDRLCVIPPAEWTELRDLYRRNWPLHHVAYTTIDNYVRWYEKDSGIRNLTIYCLNGSWREDGTYLVVDRYQLFAYSLEPENRVLEKALHLLDWSGGLKVSSLLARHRQPVIDVITAKNLAKEYDSETYLYYMPKEECTALQLSVPAGFEMRALDPEDARKANDVWPNRHTGSLFFLQRLAAWNPNVGLYEQGSGKLVGWCFRLQAGPLGALQVDPDYMRRGFGTVVTIAVAKQIAALEISMDYLEKHHRAIESVISSRHLTVASANLANYYFLSKEQAIALRSLALPEGFQFAKLLLKDLDHIYRQWPLRDHISFGAGYGLLKRYRMAKYVIACMLVAVALFGLIQASDLILGTINSGDRVLYSQVASAPGIPGGLAYRAVNYTGVYNITAIRAYDRTFNRTGQAHVTGGGLYQRYVNLALQTRYVGNALDYLQRYHSTDSTTKTTGQESSHLCIMPPQATEAAYISLSELAELRDLYRVDWPSCAYTFYTLENFYNWRKVVRQDEVQVFTDPDRDWRSTGTFVLKDHKELFFGTLDATGTNGLEQTLERVLKCCDASVSLVYDSSYREMVDRVTRSVSYEINADQLLVCYRQPVPCEDADTGELQQRYRFRPVSPKESPYVEQQWVHSDSVLEKLPDRLINRNPSLGAYDTSGRLVAWCLVDQTGSLAVFQTIPNHRRRGVGRALIQRLAKQLHDANHLPQAFILQDNVASRCLFEKLGFVSVDLWCWTKLHNRRA</sequence>
<reference evidence="3" key="1">
    <citation type="submission" date="2013-03" db="EMBL/GenBank/DDBJ databases">
        <title>The Genome Sequence of Anopheles dirus WRAIR2.</title>
        <authorList>
            <consortium name="The Broad Institute Genomics Platform"/>
            <person name="Neafsey D.E."/>
            <person name="Walton C."/>
            <person name="Walker B."/>
            <person name="Young S.K."/>
            <person name="Zeng Q."/>
            <person name="Gargeya S."/>
            <person name="Fitzgerald M."/>
            <person name="Haas B."/>
            <person name="Abouelleil A."/>
            <person name="Allen A.W."/>
            <person name="Alvarado L."/>
            <person name="Arachchi H.M."/>
            <person name="Berlin A.M."/>
            <person name="Chapman S.B."/>
            <person name="Gainer-Dewar J."/>
            <person name="Goldberg J."/>
            <person name="Griggs A."/>
            <person name="Gujja S."/>
            <person name="Hansen M."/>
            <person name="Howarth C."/>
            <person name="Imamovic A."/>
            <person name="Ireland A."/>
            <person name="Larimer J."/>
            <person name="McCowan C."/>
            <person name="Murphy C."/>
            <person name="Pearson M."/>
            <person name="Poon T.W."/>
            <person name="Priest M."/>
            <person name="Roberts A."/>
            <person name="Saif S."/>
            <person name="Shea T."/>
            <person name="Sisk P."/>
            <person name="Sykes S."/>
            <person name="Wortman J."/>
            <person name="Nusbaum C."/>
            <person name="Birren B."/>
        </authorList>
    </citation>
    <scope>NUCLEOTIDE SEQUENCE [LARGE SCALE GENOMIC DNA]</scope>
    <source>
        <strain evidence="3">WRAIR2</strain>
    </source>
</reference>
<proteinExistence type="predicted"/>
<evidence type="ECO:0000259" key="1">
    <source>
        <dbReference type="PROSITE" id="PS51186"/>
    </source>
</evidence>
<dbReference type="PANTHER" id="PTHR20958">
    <property type="entry name" value="GLYCINE N-ACYLTRANSFERASE-LIKE PROTEIN"/>
    <property type="match status" value="1"/>
</dbReference>
<dbReference type="PANTHER" id="PTHR20958:SF10">
    <property type="entry name" value="GH05617P-RELATED"/>
    <property type="match status" value="1"/>
</dbReference>
<dbReference type="GO" id="GO:0016747">
    <property type="term" value="F:acyltransferase activity, transferring groups other than amino-acyl groups"/>
    <property type="evidence" value="ECO:0007669"/>
    <property type="project" value="InterPro"/>
</dbReference>
<dbReference type="InterPro" id="IPR013653">
    <property type="entry name" value="GCN5-like_dom"/>
</dbReference>
<dbReference type="Proteomes" id="UP000075884">
    <property type="component" value="Unassembled WGS sequence"/>
</dbReference>
<accession>A0A182MZ91</accession>
<dbReference type="PROSITE" id="PS51186">
    <property type="entry name" value="GNAT"/>
    <property type="match status" value="2"/>
</dbReference>
<dbReference type="InterPro" id="IPR031734">
    <property type="entry name" value="MBF2"/>
</dbReference>
<reference evidence="2" key="2">
    <citation type="submission" date="2020-05" db="UniProtKB">
        <authorList>
            <consortium name="EnsemblMetazoa"/>
        </authorList>
    </citation>
    <scope>IDENTIFICATION</scope>
    <source>
        <strain evidence="2">WRAIR2</strain>
    </source>
</reference>
<dbReference type="InterPro" id="IPR000182">
    <property type="entry name" value="GNAT_dom"/>
</dbReference>
<name>A0A182MZ91_9DIPT</name>
<dbReference type="SUPFAM" id="SSF55729">
    <property type="entry name" value="Acyl-CoA N-acyltransferases (Nat)"/>
    <property type="match status" value="2"/>
</dbReference>
<keyword evidence="3" id="KW-1185">Reference proteome</keyword>
<feature type="domain" description="N-acetyltransferase" evidence="1">
    <location>
        <begin position="165"/>
        <end position="327"/>
    </location>
</feature>
<evidence type="ECO:0000313" key="3">
    <source>
        <dbReference type="Proteomes" id="UP000075884"/>
    </source>
</evidence>
<dbReference type="Pfam" id="PF15868">
    <property type="entry name" value="MBF2"/>
    <property type="match status" value="1"/>
</dbReference>
<evidence type="ECO:0000313" key="2">
    <source>
        <dbReference type="EnsemblMetazoa" id="ADIR000696-PA"/>
    </source>
</evidence>
<dbReference type="VEuPathDB" id="VectorBase:ADIR000696"/>
<organism evidence="2 3">
    <name type="scientific">Anopheles dirus</name>
    <dbReference type="NCBI Taxonomy" id="7168"/>
    <lineage>
        <taxon>Eukaryota</taxon>
        <taxon>Metazoa</taxon>
        <taxon>Ecdysozoa</taxon>
        <taxon>Arthropoda</taxon>
        <taxon>Hexapoda</taxon>
        <taxon>Insecta</taxon>
        <taxon>Pterygota</taxon>
        <taxon>Neoptera</taxon>
        <taxon>Endopterygota</taxon>
        <taxon>Diptera</taxon>
        <taxon>Nematocera</taxon>
        <taxon>Culicoidea</taxon>
        <taxon>Culicidae</taxon>
        <taxon>Anophelinae</taxon>
        <taxon>Anopheles</taxon>
    </lineage>
</organism>
<protein>
    <recommendedName>
        <fullName evidence="1">N-acetyltransferase domain-containing protein</fullName>
    </recommendedName>
</protein>